<gene>
    <name evidence="4" type="ORF">J5U21_02487</name>
</gene>
<evidence type="ECO:0000313" key="4">
    <source>
        <dbReference type="EMBL" id="QXJ32832.1"/>
    </source>
</evidence>
<dbReference type="InterPro" id="IPR004113">
    <property type="entry name" value="FAD-bd_oxidored_4_C"/>
</dbReference>
<sequence length="74" mass="8792">MTLRGETVIYTVFISDRRNFNIIDSIMTKEGIPFEIHSLVVNDRVDEEYRLELMKKYKRIVDPHDILNPGKLRV</sequence>
<dbReference type="AlphaFoldDB" id="A0A8F5BWP9"/>
<dbReference type="Proteomes" id="UP000693941">
    <property type="component" value="Chromosome"/>
</dbReference>
<evidence type="ECO:0000256" key="2">
    <source>
        <dbReference type="ARBA" id="ARBA00022827"/>
    </source>
</evidence>
<dbReference type="SUPFAM" id="SSF55103">
    <property type="entry name" value="FAD-linked oxidases, C-terminal domain"/>
    <property type="match status" value="1"/>
</dbReference>
<proteinExistence type="predicted"/>
<organism evidence="4 5">
    <name type="scientific">Saccharolobus shibatae</name>
    <dbReference type="NCBI Taxonomy" id="2286"/>
    <lineage>
        <taxon>Archaea</taxon>
        <taxon>Thermoproteota</taxon>
        <taxon>Thermoprotei</taxon>
        <taxon>Sulfolobales</taxon>
        <taxon>Sulfolobaceae</taxon>
        <taxon>Saccharolobus</taxon>
    </lineage>
</organism>
<evidence type="ECO:0000259" key="3">
    <source>
        <dbReference type="Pfam" id="PF02913"/>
    </source>
</evidence>
<dbReference type="Gene3D" id="1.10.45.10">
    <property type="entry name" value="Vanillyl-alcohol Oxidase, Chain A, domain 4"/>
    <property type="match status" value="1"/>
</dbReference>
<name>A0A8F5BWP9_9CREN</name>
<protein>
    <submittedName>
        <fullName evidence="4">FAD-containing dehydrogenase</fullName>
    </submittedName>
</protein>
<reference evidence="4" key="1">
    <citation type="journal article" date="2021" name="Environ. Microbiol.">
        <title>New insights into the diversity and evolution of the archaeal mobilome from three complete genomes of Saccharolobus shibatae.</title>
        <authorList>
            <person name="Medvedeva S."/>
            <person name="Brandt D."/>
            <person name="Cvirkaite-Krupovic V."/>
            <person name="Liu Y."/>
            <person name="Severinov K."/>
            <person name="Ishino S."/>
            <person name="Ishino Y."/>
            <person name="Prangishvili D."/>
            <person name="Kalinowski J."/>
            <person name="Krupovic M."/>
        </authorList>
    </citation>
    <scope>NUCLEOTIDE SEQUENCE</scope>
    <source>
        <strain evidence="4">BEU9</strain>
    </source>
</reference>
<dbReference type="EMBL" id="CP077715">
    <property type="protein sequence ID" value="QXJ32832.1"/>
    <property type="molecule type" value="Genomic_DNA"/>
</dbReference>
<dbReference type="Pfam" id="PF02913">
    <property type="entry name" value="FAD-oxidase_C"/>
    <property type="match status" value="1"/>
</dbReference>
<accession>A0A8F5BWP9</accession>
<feature type="domain" description="FAD-binding oxidoreductase/transferase type 4 C-terminal" evidence="3">
    <location>
        <begin position="48"/>
        <end position="72"/>
    </location>
</feature>
<keyword evidence="2" id="KW-0274">FAD</keyword>
<evidence type="ECO:0000313" key="5">
    <source>
        <dbReference type="Proteomes" id="UP000693941"/>
    </source>
</evidence>
<evidence type="ECO:0000256" key="1">
    <source>
        <dbReference type="ARBA" id="ARBA00022630"/>
    </source>
</evidence>
<dbReference type="GO" id="GO:0003824">
    <property type="term" value="F:catalytic activity"/>
    <property type="evidence" value="ECO:0007669"/>
    <property type="project" value="InterPro"/>
</dbReference>
<keyword evidence="1" id="KW-0285">Flavoprotein</keyword>
<dbReference type="GO" id="GO:0050660">
    <property type="term" value="F:flavin adenine dinucleotide binding"/>
    <property type="evidence" value="ECO:0007669"/>
    <property type="project" value="InterPro"/>
</dbReference>
<dbReference type="InterPro" id="IPR016171">
    <property type="entry name" value="Vanillyl_alc_oxidase_C-sub2"/>
</dbReference>
<dbReference type="InterPro" id="IPR016164">
    <property type="entry name" value="FAD-linked_Oxase-like_C"/>
</dbReference>